<dbReference type="EMBL" id="FNJB01000001">
    <property type="protein sequence ID" value="SDN92954.1"/>
    <property type="molecule type" value="Genomic_DNA"/>
</dbReference>
<dbReference type="InterPro" id="IPR000524">
    <property type="entry name" value="Tscrpt_reg_HTH_GntR"/>
</dbReference>
<dbReference type="OrthoDB" id="3289286at2"/>
<dbReference type="Gene3D" id="1.10.10.10">
    <property type="entry name" value="Winged helix-like DNA-binding domain superfamily/Winged helix DNA-binding domain"/>
    <property type="match status" value="1"/>
</dbReference>
<dbReference type="InterPro" id="IPR008920">
    <property type="entry name" value="TF_FadR/GntR_C"/>
</dbReference>
<gene>
    <name evidence="6" type="ORF">SAMN05192558_101337</name>
</gene>
<evidence type="ECO:0000259" key="5">
    <source>
        <dbReference type="PROSITE" id="PS50949"/>
    </source>
</evidence>
<sequence length="232" mass="25682">MSTAREPAVGKGSGISPLPPRQSLTEDVYESIKALIMDDVIPPEGRLSIDQLARDLRVSSTPVREALVRLESESLVRKEPLRGYSTTPLLTADQLEDLFEFRGLIEPWSAARAAQRIDDAGLAVLWTELDSVTAVPAGDDYAAYRELAAQDERFHQLIAELSGNGEVVHAFTRTHCHLRLFRLRYTTDQGRATLAEHRAIAEAITARDPEAAHAAMTTHLDLARARLSEHRP</sequence>
<evidence type="ECO:0000313" key="6">
    <source>
        <dbReference type="EMBL" id="SDN92954.1"/>
    </source>
</evidence>
<dbReference type="AlphaFoldDB" id="A0A1H0FEA0"/>
<dbReference type="InterPro" id="IPR036388">
    <property type="entry name" value="WH-like_DNA-bd_sf"/>
</dbReference>
<evidence type="ECO:0000256" key="3">
    <source>
        <dbReference type="ARBA" id="ARBA00023163"/>
    </source>
</evidence>
<protein>
    <submittedName>
        <fullName evidence="6">DNA-binding transcriptional regulator, GntR family</fullName>
    </submittedName>
</protein>
<dbReference type="PROSITE" id="PS50949">
    <property type="entry name" value="HTH_GNTR"/>
    <property type="match status" value="1"/>
</dbReference>
<dbReference type="GO" id="GO:0003677">
    <property type="term" value="F:DNA binding"/>
    <property type="evidence" value="ECO:0007669"/>
    <property type="project" value="UniProtKB-KW"/>
</dbReference>
<feature type="domain" description="HTH gntR-type" evidence="5">
    <location>
        <begin position="22"/>
        <end position="89"/>
    </location>
</feature>
<organism evidence="6 7">
    <name type="scientific">Actinokineospora alba</name>
    <dbReference type="NCBI Taxonomy" id="504798"/>
    <lineage>
        <taxon>Bacteria</taxon>
        <taxon>Bacillati</taxon>
        <taxon>Actinomycetota</taxon>
        <taxon>Actinomycetes</taxon>
        <taxon>Pseudonocardiales</taxon>
        <taxon>Pseudonocardiaceae</taxon>
        <taxon>Actinokineospora</taxon>
    </lineage>
</organism>
<keyword evidence="7" id="KW-1185">Reference proteome</keyword>
<dbReference type="RefSeq" id="WP_091368880.1">
    <property type="nucleotide sequence ID" value="NZ_FNDV01000003.1"/>
</dbReference>
<keyword evidence="3" id="KW-0804">Transcription</keyword>
<dbReference type="SUPFAM" id="SSF46785">
    <property type="entry name" value="Winged helix' DNA-binding domain"/>
    <property type="match status" value="1"/>
</dbReference>
<reference evidence="7" key="1">
    <citation type="submission" date="2016-10" db="EMBL/GenBank/DDBJ databases">
        <authorList>
            <person name="Varghese N."/>
            <person name="Submissions S."/>
        </authorList>
    </citation>
    <scope>NUCLEOTIDE SEQUENCE [LARGE SCALE GENOMIC DNA]</scope>
    <source>
        <strain evidence="7">IBRC-M 10655</strain>
    </source>
</reference>
<dbReference type="GO" id="GO:0003700">
    <property type="term" value="F:DNA-binding transcription factor activity"/>
    <property type="evidence" value="ECO:0007669"/>
    <property type="project" value="InterPro"/>
</dbReference>
<keyword evidence="2 6" id="KW-0238">DNA-binding</keyword>
<dbReference type="Pfam" id="PF00392">
    <property type="entry name" value="GntR"/>
    <property type="match status" value="1"/>
</dbReference>
<evidence type="ECO:0000256" key="2">
    <source>
        <dbReference type="ARBA" id="ARBA00023125"/>
    </source>
</evidence>
<dbReference type="Proteomes" id="UP000199651">
    <property type="component" value="Unassembled WGS sequence"/>
</dbReference>
<dbReference type="SMART" id="SM00345">
    <property type="entry name" value="HTH_GNTR"/>
    <property type="match status" value="1"/>
</dbReference>
<dbReference type="Pfam" id="PF07729">
    <property type="entry name" value="FCD"/>
    <property type="match status" value="1"/>
</dbReference>
<accession>A0A1H0FEA0</accession>
<evidence type="ECO:0000256" key="4">
    <source>
        <dbReference type="SAM" id="MobiDB-lite"/>
    </source>
</evidence>
<dbReference type="SUPFAM" id="SSF48008">
    <property type="entry name" value="GntR ligand-binding domain-like"/>
    <property type="match status" value="1"/>
</dbReference>
<dbReference type="PANTHER" id="PTHR43537:SF5">
    <property type="entry name" value="UXU OPERON TRANSCRIPTIONAL REGULATOR"/>
    <property type="match status" value="1"/>
</dbReference>
<dbReference type="SMART" id="SM00895">
    <property type="entry name" value="FCD"/>
    <property type="match status" value="1"/>
</dbReference>
<proteinExistence type="predicted"/>
<dbReference type="InterPro" id="IPR011711">
    <property type="entry name" value="GntR_C"/>
</dbReference>
<keyword evidence="1" id="KW-0805">Transcription regulation</keyword>
<feature type="region of interest" description="Disordered" evidence="4">
    <location>
        <begin position="1"/>
        <end position="22"/>
    </location>
</feature>
<dbReference type="STRING" id="504798.SAMN05421871_103533"/>
<dbReference type="PANTHER" id="PTHR43537">
    <property type="entry name" value="TRANSCRIPTIONAL REGULATOR, GNTR FAMILY"/>
    <property type="match status" value="1"/>
</dbReference>
<dbReference type="InterPro" id="IPR036390">
    <property type="entry name" value="WH_DNA-bd_sf"/>
</dbReference>
<evidence type="ECO:0000313" key="7">
    <source>
        <dbReference type="Proteomes" id="UP000199651"/>
    </source>
</evidence>
<name>A0A1H0FEA0_9PSEU</name>
<dbReference type="Gene3D" id="1.20.120.530">
    <property type="entry name" value="GntR ligand-binding domain-like"/>
    <property type="match status" value="1"/>
</dbReference>
<evidence type="ECO:0000256" key="1">
    <source>
        <dbReference type="ARBA" id="ARBA00023015"/>
    </source>
</evidence>